<organism evidence="1 2">
    <name type="scientific">Sediminibacterium roseum</name>
    <dbReference type="NCBI Taxonomy" id="1978412"/>
    <lineage>
        <taxon>Bacteria</taxon>
        <taxon>Pseudomonadati</taxon>
        <taxon>Bacteroidota</taxon>
        <taxon>Chitinophagia</taxon>
        <taxon>Chitinophagales</taxon>
        <taxon>Chitinophagaceae</taxon>
        <taxon>Sediminibacterium</taxon>
    </lineage>
</organism>
<keyword evidence="2" id="KW-1185">Reference proteome</keyword>
<evidence type="ECO:0000313" key="2">
    <source>
        <dbReference type="Proteomes" id="UP000753802"/>
    </source>
</evidence>
<accession>A0ABW9ZSX2</accession>
<evidence type="ECO:0000313" key="1">
    <source>
        <dbReference type="EMBL" id="NCI50216.1"/>
    </source>
</evidence>
<dbReference type="EMBL" id="JAACJS010000012">
    <property type="protein sequence ID" value="NCI50216.1"/>
    <property type="molecule type" value="Genomic_DNA"/>
</dbReference>
<protein>
    <recommendedName>
        <fullName evidence="3">AhpC/TSA family protein</fullName>
    </recommendedName>
</protein>
<evidence type="ECO:0008006" key="3">
    <source>
        <dbReference type="Google" id="ProtNLM"/>
    </source>
</evidence>
<reference evidence="1 2" key="1">
    <citation type="submission" date="2020-01" db="EMBL/GenBank/DDBJ databases">
        <title>Genome analysis.</title>
        <authorList>
            <person name="Wu S."/>
            <person name="Wang G."/>
        </authorList>
    </citation>
    <scope>NUCLEOTIDE SEQUENCE [LARGE SCALE GENOMIC DNA]</scope>
    <source>
        <strain evidence="1 2">SYL130</strain>
    </source>
</reference>
<gene>
    <name evidence="1" type="ORF">GWC95_09795</name>
</gene>
<name>A0ABW9ZSX2_9BACT</name>
<dbReference type="Proteomes" id="UP000753802">
    <property type="component" value="Unassembled WGS sequence"/>
</dbReference>
<comment type="caution">
    <text evidence="1">The sequence shown here is derived from an EMBL/GenBank/DDBJ whole genome shotgun (WGS) entry which is preliminary data.</text>
</comment>
<proteinExistence type="predicted"/>
<sequence length="192" mass="22127">MKKLQPIFIATLLVLDLLMGYRVFTANKRQKELVYLLGSKNELVQVEKERSHKLKDNAIAQHRIEATSLPKESLGLYRDSLPALVLRMHVNNCNDCVKKAIERLEQIADNKQLKVIVLANFETIQSLLASYPTKLPVILAKSIPQDSISSTKPYLFITRRSGETEHVFFPEWDMPELIDGYIQMVRRTYLID</sequence>
<dbReference type="RefSeq" id="WP_161818523.1">
    <property type="nucleotide sequence ID" value="NZ_JAACJS010000012.1"/>
</dbReference>